<evidence type="ECO:0000313" key="1">
    <source>
        <dbReference type="EMBL" id="ODP37513.1"/>
    </source>
</evidence>
<evidence type="ECO:0000313" key="2">
    <source>
        <dbReference type="Proteomes" id="UP000094487"/>
    </source>
</evidence>
<dbReference type="OrthoDB" id="7547066at2"/>
<dbReference type="EMBL" id="MDDS01000028">
    <property type="protein sequence ID" value="ODP37513.1"/>
    <property type="molecule type" value="Genomic_DNA"/>
</dbReference>
<protein>
    <submittedName>
        <fullName evidence="1">Uncharacterized protein</fullName>
    </submittedName>
</protein>
<proteinExistence type="predicted"/>
<dbReference type="Proteomes" id="UP000094487">
    <property type="component" value="Unassembled WGS sequence"/>
</dbReference>
<sequence>MKWISPAQTMDMLYDDPARTGPDSDYGFALLWAGNDKGGTHRVADLARAKLQPRKPTAAEIAAAGADWAVTAANFRLLLADGVGDVGSPRELFDCYDAHIQPGQNLLAVVQTLRFPPSLPRHGMMHAAYMYTALCMQPRHLSSLIVQHMPSDARSSRSPHVHIVTPVLTHHLSGFAAVHAVFDDPPAQMHRAFEDDWRRICSALEKRYAI</sequence>
<comment type="caution">
    <text evidence="1">The sequence shown here is derived from an EMBL/GenBank/DDBJ whole genome shotgun (WGS) entry which is preliminary data.</text>
</comment>
<gene>
    <name evidence="1" type="ORF">BFL28_17540</name>
</gene>
<dbReference type="STRING" id="1888892.BFL28_17540"/>
<dbReference type="AlphaFoldDB" id="A0A1E3LUV7"/>
<reference evidence="1 2" key="1">
    <citation type="submission" date="2016-08" db="EMBL/GenBank/DDBJ databases">
        <title>Draft genome of the agarase producing Sphingomonas sp. MCT13.</title>
        <authorList>
            <person name="D'Andrea M.M."/>
            <person name="Rossolini G.M."/>
            <person name="Thaller M.C."/>
        </authorList>
    </citation>
    <scope>NUCLEOTIDE SEQUENCE [LARGE SCALE GENOMIC DNA]</scope>
    <source>
        <strain evidence="1 2">MCT13</strain>
    </source>
</reference>
<name>A0A1E3LUV7_9SPHN</name>
<organism evidence="1 2">
    <name type="scientific">Sphingomonas turrisvirgatae</name>
    <dbReference type="NCBI Taxonomy" id="1888892"/>
    <lineage>
        <taxon>Bacteria</taxon>
        <taxon>Pseudomonadati</taxon>
        <taxon>Pseudomonadota</taxon>
        <taxon>Alphaproteobacteria</taxon>
        <taxon>Sphingomonadales</taxon>
        <taxon>Sphingomonadaceae</taxon>
        <taxon>Sphingomonas</taxon>
    </lineage>
</organism>
<dbReference type="RefSeq" id="WP_069320753.1">
    <property type="nucleotide sequence ID" value="NZ_MDDS01000028.1"/>
</dbReference>
<keyword evidence="2" id="KW-1185">Reference proteome</keyword>
<accession>A0A1E3LUV7</accession>